<dbReference type="GO" id="GO:0007234">
    <property type="term" value="P:osmosensory signaling via phosphorelay pathway"/>
    <property type="evidence" value="ECO:0007669"/>
    <property type="project" value="TreeGrafter"/>
</dbReference>
<dbReference type="EMBL" id="CP012040">
    <property type="protein sequence ID" value="AKP53235.1"/>
    <property type="molecule type" value="Genomic_DNA"/>
</dbReference>
<dbReference type="GO" id="GO:0005524">
    <property type="term" value="F:ATP binding"/>
    <property type="evidence" value="ECO:0007669"/>
    <property type="project" value="UniProtKB-KW"/>
</dbReference>
<protein>
    <recommendedName>
        <fullName evidence="2">histidine kinase</fullName>
        <ecNumber evidence="2">2.7.13.3</ecNumber>
    </recommendedName>
</protein>
<dbReference type="KEGG" id="camu:CA2015_3868"/>
<evidence type="ECO:0000256" key="6">
    <source>
        <dbReference type="ARBA" id="ARBA00022777"/>
    </source>
</evidence>
<dbReference type="Gene3D" id="3.30.565.10">
    <property type="entry name" value="Histidine kinase-like ATPase, C-terminal domain"/>
    <property type="match status" value="1"/>
</dbReference>
<dbReference type="SMART" id="SM00028">
    <property type="entry name" value="TPR"/>
    <property type="match status" value="3"/>
</dbReference>
<dbReference type="SMART" id="SM00388">
    <property type="entry name" value="HisKA"/>
    <property type="match status" value="1"/>
</dbReference>
<evidence type="ECO:0000256" key="1">
    <source>
        <dbReference type="ARBA" id="ARBA00000085"/>
    </source>
</evidence>
<dbReference type="PRINTS" id="PR00344">
    <property type="entry name" value="BCTRLSENSOR"/>
</dbReference>
<dbReference type="EC" id="2.7.13.3" evidence="2"/>
<dbReference type="CDD" id="cd00075">
    <property type="entry name" value="HATPase"/>
    <property type="match status" value="1"/>
</dbReference>
<keyword evidence="4" id="KW-0808">Transferase</keyword>
<sequence>MKKQRAIFFDIMKAWYRITCLFICLLLCFACNSNRTEKLELSLEIDNAIADASNYLNSGQLSKSITHFDSVFQKVDKKNALDYWEKYNFLAGVYLNYDFDLVKSESYLDSMYLVLNYGDQISQYRYVLTTFLKGDILQARHKYNDAFQSYFNGREYAIENLDDCHVSDLTYRLGIYRYNQKQYSEAIPFFKKAIEENRACWGNGDLQQNINEPQRYRNTLALSYEKLGKYDSAAYYYINALAYLEEIKPKYPERDLFINSALGVVKGNLGGVMAMLGKTGVAEQLLKSSIAINSQPDYDFSDAQTAKLKLAKLFIENKELQKAAIYLNELDIELPQAEVKNRRYLDILLRWYLIKGEYYEKNGEMEMAFDVMKSYHHLNDSIQSIDQELKFVDVEGSFLNAAQKYELSILNRDNKIKNIYLATAAGFTLLLAGFLMVNWYNLKKSIKTNALILQKNRDLQDTLAALEFSQAENTKIMYMVAHDLRNPISSMIMMANLILDDPQVKGENKYLLENIKTSCNNSMDLIAEMLLSNKKNSKLAKEQVEIGRLLKYCVEILVHKAEEKNQNINLNTLPVKALISKEKMWRVLTNLIANAIKFTPEGKTIDVNMKSNNEKITIIIKDEGIGIPNSMKNLIFDWDTMGKREGTNGEKPFGMGLAICKQIITAHDGNIWFESEENVGTTFYVEFPIKN</sequence>
<feature type="transmembrane region" description="Helical" evidence="10">
    <location>
        <begin position="419"/>
        <end position="440"/>
    </location>
</feature>
<accession>A0A0H4PJK6</accession>
<dbReference type="FunFam" id="3.30.565.10:FF:000006">
    <property type="entry name" value="Sensor histidine kinase WalK"/>
    <property type="match status" value="1"/>
</dbReference>
<keyword evidence="10" id="KW-0812">Transmembrane</keyword>
<dbReference type="STRING" id="320787.CA2015_3868"/>
<dbReference type="InterPro" id="IPR019734">
    <property type="entry name" value="TPR_rpt"/>
</dbReference>
<dbReference type="GO" id="GO:0030295">
    <property type="term" value="F:protein kinase activator activity"/>
    <property type="evidence" value="ECO:0007669"/>
    <property type="project" value="TreeGrafter"/>
</dbReference>
<evidence type="ECO:0000256" key="3">
    <source>
        <dbReference type="ARBA" id="ARBA00022553"/>
    </source>
</evidence>
<feature type="domain" description="Histidine kinase" evidence="11">
    <location>
        <begin position="479"/>
        <end position="691"/>
    </location>
</feature>
<dbReference type="PANTHER" id="PTHR42878:SF7">
    <property type="entry name" value="SENSOR HISTIDINE KINASE GLRK"/>
    <property type="match status" value="1"/>
</dbReference>
<comment type="catalytic activity">
    <reaction evidence="1">
        <text>ATP + protein L-histidine = ADP + protein N-phospho-L-histidine.</text>
        <dbReference type="EC" id="2.7.13.3"/>
    </reaction>
</comment>
<dbReference type="SUPFAM" id="SSF55874">
    <property type="entry name" value="ATPase domain of HSP90 chaperone/DNA topoisomerase II/histidine kinase"/>
    <property type="match status" value="1"/>
</dbReference>
<feature type="repeat" description="TPR" evidence="9">
    <location>
        <begin position="167"/>
        <end position="200"/>
    </location>
</feature>
<keyword evidence="8" id="KW-0902">Two-component regulatory system</keyword>
<dbReference type="SUPFAM" id="SSF47384">
    <property type="entry name" value="Homodimeric domain of signal transducing histidine kinase"/>
    <property type="match status" value="1"/>
</dbReference>
<dbReference type="Pfam" id="PF02518">
    <property type="entry name" value="HATPase_c"/>
    <property type="match status" value="1"/>
</dbReference>
<evidence type="ECO:0000256" key="9">
    <source>
        <dbReference type="PROSITE-ProRule" id="PRU00339"/>
    </source>
</evidence>
<dbReference type="RefSeq" id="WP_048643359.1">
    <property type="nucleotide sequence ID" value="NZ_CP012040.1"/>
</dbReference>
<evidence type="ECO:0000256" key="4">
    <source>
        <dbReference type="ARBA" id="ARBA00022679"/>
    </source>
</evidence>
<dbReference type="GO" id="GO:0000156">
    <property type="term" value="F:phosphorelay response regulator activity"/>
    <property type="evidence" value="ECO:0007669"/>
    <property type="project" value="TreeGrafter"/>
</dbReference>
<dbReference type="InterPro" id="IPR036097">
    <property type="entry name" value="HisK_dim/P_sf"/>
</dbReference>
<keyword evidence="5" id="KW-0547">Nucleotide-binding</keyword>
<dbReference type="InterPro" id="IPR004358">
    <property type="entry name" value="Sig_transdc_His_kin-like_C"/>
</dbReference>
<dbReference type="CDD" id="cd00082">
    <property type="entry name" value="HisKA"/>
    <property type="match status" value="1"/>
</dbReference>
<name>A0A0H4PJK6_9BACT</name>
<dbReference type="InterPro" id="IPR005467">
    <property type="entry name" value="His_kinase_dom"/>
</dbReference>
<evidence type="ECO:0000256" key="8">
    <source>
        <dbReference type="ARBA" id="ARBA00023012"/>
    </source>
</evidence>
<dbReference type="Gene3D" id="1.25.40.10">
    <property type="entry name" value="Tetratricopeptide repeat domain"/>
    <property type="match status" value="1"/>
</dbReference>
<evidence type="ECO:0000256" key="5">
    <source>
        <dbReference type="ARBA" id="ARBA00022741"/>
    </source>
</evidence>
<keyword evidence="3" id="KW-0597">Phosphoprotein</keyword>
<dbReference type="Pfam" id="PF00512">
    <property type="entry name" value="HisKA"/>
    <property type="match status" value="1"/>
</dbReference>
<dbReference type="InterPro" id="IPR003661">
    <property type="entry name" value="HisK_dim/P_dom"/>
</dbReference>
<dbReference type="Gene3D" id="1.10.287.130">
    <property type="match status" value="1"/>
</dbReference>
<keyword evidence="13" id="KW-1185">Reference proteome</keyword>
<evidence type="ECO:0000313" key="12">
    <source>
        <dbReference type="EMBL" id="AKP53235.1"/>
    </source>
</evidence>
<evidence type="ECO:0000256" key="7">
    <source>
        <dbReference type="ARBA" id="ARBA00022840"/>
    </source>
</evidence>
<dbReference type="SMART" id="SM00387">
    <property type="entry name" value="HATPase_c"/>
    <property type="match status" value="1"/>
</dbReference>
<keyword evidence="6 12" id="KW-0418">Kinase</keyword>
<dbReference type="OrthoDB" id="9806995at2"/>
<keyword evidence="9" id="KW-0802">TPR repeat</keyword>
<gene>
    <name evidence="12" type="ORF">CA2015_3868</name>
</gene>
<evidence type="ECO:0000313" key="13">
    <source>
        <dbReference type="Proteomes" id="UP000036520"/>
    </source>
</evidence>
<keyword evidence="10" id="KW-0472">Membrane</keyword>
<dbReference type="AlphaFoldDB" id="A0A0H4PJK6"/>
<dbReference type="SUPFAM" id="SSF48452">
    <property type="entry name" value="TPR-like"/>
    <property type="match status" value="1"/>
</dbReference>
<keyword evidence="10" id="KW-1133">Transmembrane helix</keyword>
<dbReference type="Proteomes" id="UP000036520">
    <property type="component" value="Chromosome"/>
</dbReference>
<dbReference type="PROSITE" id="PS50109">
    <property type="entry name" value="HIS_KIN"/>
    <property type="match status" value="1"/>
</dbReference>
<dbReference type="InterPro" id="IPR050351">
    <property type="entry name" value="BphY/WalK/GraS-like"/>
</dbReference>
<proteinExistence type="predicted"/>
<dbReference type="PANTHER" id="PTHR42878">
    <property type="entry name" value="TWO-COMPONENT HISTIDINE KINASE"/>
    <property type="match status" value="1"/>
</dbReference>
<evidence type="ECO:0000259" key="11">
    <source>
        <dbReference type="PROSITE" id="PS50109"/>
    </source>
</evidence>
<organism evidence="12 13">
    <name type="scientific">Cyclobacterium amurskyense</name>
    <dbReference type="NCBI Taxonomy" id="320787"/>
    <lineage>
        <taxon>Bacteria</taxon>
        <taxon>Pseudomonadati</taxon>
        <taxon>Bacteroidota</taxon>
        <taxon>Cytophagia</taxon>
        <taxon>Cytophagales</taxon>
        <taxon>Cyclobacteriaceae</taxon>
        <taxon>Cyclobacterium</taxon>
    </lineage>
</organism>
<reference evidence="12 13" key="1">
    <citation type="submission" date="2015-07" db="EMBL/GenBank/DDBJ databases">
        <authorList>
            <person name="Kim K.M."/>
        </authorList>
    </citation>
    <scope>NUCLEOTIDE SEQUENCE [LARGE SCALE GENOMIC DNA]</scope>
    <source>
        <strain evidence="12 13">KCTC 12363</strain>
    </source>
</reference>
<dbReference type="PROSITE" id="PS50005">
    <property type="entry name" value="TPR"/>
    <property type="match status" value="1"/>
</dbReference>
<keyword evidence="7" id="KW-0067">ATP-binding</keyword>
<evidence type="ECO:0000256" key="2">
    <source>
        <dbReference type="ARBA" id="ARBA00012438"/>
    </source>
</evidence>
<dbReference type="InterPro" id="IPR011990">
    <property type="entry name" value="TPR-like_helical_dom_sf"/>
</dbReference>
<evidence type="ECO:0000256" key="10">
    <source>
        <dbReference type="SAM" id="Phobius"/>
    </source>
</evidence>
<dbReference type="GO" id="GO:0000155">
    <property type="term" value="F:phosphorelay sensor kinase activity"/>
    <property type="evidence" value="ECO:0007669"/>
    <property type="project" value="InterPro"/>
</dbReference>
<dbReference type="InterPro" id="IPR036890">
    <property type="entry name" value="HATPase_C_sf"/>
</dbReference>
<dbReference type="InterPro" id="IPR003594">
    <property type="entry name" value="HATPase_dom"/>
</dbReference>